<evidence type="ECO:0000313" key="3">
    <source>
        <dbReference type="Proteomes" id="UP001152622"/>
    </source>
</evidence>
<dbReference type="GO" id="GO:0060074">
    <property type="term" value="P:synapse maturation"/>
    <property type="evidence" value="ECO:0007669"/>
    <property type="project" value="TreeGrafter"/>
</dbReference>
<sequence>MGPFQEYQEHKASEKESARSRIPRPVLRPSRPKLKGLPLSDSPFSEEESRDCDLSSDHSKRTISTNSFCSDDTGCPSSQSASPSGSENSPLGSPSPGERKIKVKRVRVMAEWSVPPSRHKREQRSSKQPKDGDGCPINEIG</sequence>
<dbReference type="GO" id="GO:0005881">
    <property type="term" value="C:cytoplasmic microtubule"/>
    <property type="evidence" value="ECO:0007669"/>
    <property type="project" value="TreeGrafter"/>
</dbReference>
<evidence type="ECO:0000256" key="1">
    <source>
        <dbReference type="SAM" id="MobiDB-lite"/>
    </source>
</evidence>
<proteinExistence type="predicted"/>
<feature type="compositionally biased region" description="Basic and acidic residues" evidence="1">
    <location>
        <begin position="51"/>
        <end position="60"/>
    </location>
</feature>
<dbReference type="OrthoDB" id="8945646at2759"/>
<feature type="compositionally biased region" description="Basic and acidic residues" evidence="1">
    <location>
        <begin position="123"/>
        <end position="133"/>
    </location>
</feature>
<dbReference type="PANTHER" id="PTHR16208:SF4">
    <property type="entry name" value="SYNTABULIN"/>
    <property type="match status" value="1"/>
</dbReference>
<feature type="region of interest" description="Disordered" evidence="1">
    <location>
        <begin position="1"/>
        <end position="141"/>
    </location>
</feature>
<accession>A0A9Q1ITC0</accession>
<dbReference type="EMBL" id="JAINUF010000007">
    <property type="protein sequence ID" value="KAJ8353970.1"/>
    <property type="molecule type" value="Genomic_DNA"/>
</dbReference>
<comment type="caution">
    <text evidence="2">The sequence shown here is derived from an EMBL/GenBank/DDBJ whole genome shotgun (WGS) entry which is preliminary data.</text>
</comment>
<keyword evidence="3" id="KW-1185">Reference proteome</keyword>
<dbReference type="GO" id="GO:0019896">
    <property type="term" value="P:axonal transport of mitochondrion"/>
    <property type="evidence" value="ECO:0007669"/>
    <property type="project" value="TreeGrafter"/>
</dbReference>
<dbReference type="GO" id="GO:1904115">
    <property type="term" value="C:axon cytoplasm"/>
    <property type="evidence" value="ECO:0007669"/>
    <property type="project" value="GOC"/>
</dbReference>
<gene>
    <name evidence="2" type="ORF">SKAU_G00215370</name>
</gene>
<name>A0A9Q1ITC0_SYNKA</name>
<dbReference type="Proteomes" id="UP001152622">
    <property type="component" value="Chromosome 7"/>
</dbReference>
<protein>
    <submittedName>
        <fullName evidence="2">Uncharacterized protein</fullName>
    </submittedName>
</protein>
<dbReference type="PANTHER" id="PTHR16208">
    <property type="entry name" value="MICROTUBULE-ASSOCIATED PROTEIN/SYNTAPHILIN"/>
    <property type="match status" value="1"/>
</dbReference>
<organism evidence="2 3">
    <name type="scientific">Synaphobranchus kaupii</name>
    <name type="common">Kaup's arrowtooth eel</name>
    <dbReference type="NCBI Taxonomy" id="118154"/>
    <lineage>
        <taxon>Eukaryota</taxon>
        <taxon>Metazoa</taxon>
        <taxon>Chordata</taxon>
        <taxon>Craniata</taxon>
        <taxon>Vertebrata</taxon>
        <taxon>Euteleostomi</taxon>
        <taxon>Actinopterygii</taxon>
        <taxon>Neopterygii</taxon>
        <taxon>Teleostei</taxon>
        <taxon>Anguilliformes</taxon>
        <taxon>Synaphobranchidae</taxon>
        <taxon>Synaphobranchus</taxon>
    </lineage>
</organism>
<dbReference type="AlphaFoldDB" id="A0A9Q1ITC0"/>
<feature type="compositionally biased region" description="Basic and acidic residues" evidence="1">
    <location>
        <begin position="7"/>
        <end position="19"/>
    </location>
</feature>
<feature type="compositionally biased region" description="Low complexity" evidence="1">
    <location>
        <begin position="76"/>
        <end position="90"/>
    </location>
</feature>
<evidence type="ECO:0000313" key="2">
    <source>
        <dbReference type="EMBL" id="KAJ8353970.1"/>
    </source>
</evidence>
<reference evidence="2" key="1">
    <citation type="journal article" date="2023" name="Science">
        <title>Genome structures resolve the early diversification of teleost fishes.</title>
        <authorList>
            <person name="Parey E."/>
            <person name="Louis A."/>
            <person name="Montfort J."/>
            <person name="Bouchez O."/>
            <person name="Roques C."/>
            <person name="Iampietro C."/>
            <person name="Lluch J."/>
            <person name="Castinel A."/>
            <person name="Donnadieu C."/>
            <person name="Desvignes T."/>
            <person name="Floi Bucao C."/>
            <person name="Jouanno E."/>
            <person name="Wen M."/>
            <person name="Mejri S."/>
            <person name="Dirks R."/>
            <person name="Jansen H."/>
            <person name="Henkel C."/>
            <person name="Chen W.J."/>
            <person name="Zahm M."/>
            <person name="Cabau C."/>
            <person name="Klopp C."/>
            <person name="Thompson A.W."/>
            <person name="Robinson-Rechavi M."/>
            <person name="Braasch I."/>
            <person name="Lecointre G."/>
            <person name="Bobe J."/>
            <person name="Postlethwait J.H."/>
            <person name="Berthelot C."/>
            <person name="Roest Crollius H."/>
            <person name="Guiguen Y."/>
        </authorList>
    </citation>
    <scope>NUCLEOTIDE SEQUENCE</scope>
    <source>
        <strain evidence="2">WJC10195</strain>
    </source>
</reference>